<proteinExistence type="predicted"/>
<keyword evidence="4" id="KW-1185">Reference proteome</keyword>
<dbReference type="InterPro" id="IPR050557">
    <property type="entry name" value="RTX_toxin/Mannuronan_C5-epim"/>
</dbReference>
<dbReference type="KEGG" id="sme:SM_b20829"/>
<gene>
    <name evidence="3" type="ORF">SM_b20829</name>
</gene>
<dbReference type="InterPro" id="IPR001343">
    <property type="entry name" value="Hemolysn_Ca-bd"/>
</dbReference>
<name>Q92VX5_RHIME</name>
<dbReference type="AlphaFoldDB" id="Q92VX5"/>
<dbReference type="GO" id="GO:0005509">
    <property type="term" value="F:calcium ion binding"/>
    <property type="evidence" value="ECO:0007669"/>
    <property type="project" value="InterPro"/>
</dbReference>
<dbReference type="HOGENOM" id="CLU_509860_0_0_5"/>
<dbReference type="PIR" id="D95913">
    <property type="entry name" value="D95913"/>
</dbReference>
<dbReference type="Gene3D" id="2.150.10.10">
    <property type="entry name" value="Serralysin-like metalloprotease, C-terminal"/>
    <property type="match status" value="3"/>
</dbReference>
<dbReference type="PANTHER" id="PTHR38340:SF1">
    <property type="entry name" value="S-LAYER PROTEIN"/>
    <property type="match status" value="1"/>
</dbReference>
<dbReference type="InterPro" id="IPR011049">
    <property type="entry name" value="Serralysin-like_metalloprot_C"/>
</dbReference>
<evidence type="ECO:0000256" key="2">
    <source>
        <dbReference type="ARBA" id="ARBA00022525"/>
    </source>
</evidence>
<dbReference type="eggNOG" id="COG2931">
    <property type="taxonomic scope" value="Bacteria"/>
</dbReference>
<dbReference type="InterPro" id="IPR018511">
    <property type="entry name" value="Hemolysin-typ_Ca-bd_CS"/>
</dbReference>
<organism evidence="3 4">
    <name type="scientific">Rhizobium meliloti (strain 1021)</name>
    <name type="common">Ensifer meliloti</name>
    <name type="synonym">Sinorhizobium meliloti</name>
    <dbReference type="NCBI Taxonomy" id="266834"/>
    <lineage>
        <taxon>Bacteria</taxon>
        <taxon>Pseudomonadati</taxon>
        <taxon>Pseudomonadota</taxon>
        <taxon>Alphaproteobacteria</taxon>
        <taxon>Hyphomicrobiales</taxon>
        <taxon>Rhizobiaceae</taxon>
        <taxon>Sinorhizobium/Ensifer group</taxon>
        <taxon>Sinorhizobium</taxon>
    </lineage>
</organism>
<comment type="subcellular location">
    <subcellularLocation>
        <location evidence="1">Secreted</location>
    </subcellularLocation>
</comment>
<evidence type="ECO:0000256" key="1">
    <source>
        <dbReference type="ARBA" id="ARBA00004613"/>
    </source>
</evidence>
<keyword evidence="3" id="KW-0614">Plasmid</keyword>
<evidence type="ECO:0000313" key="3">
    <source>
        <dbReference type="EMBL" id="CAC48972.1"/>
    </source>
</evidence>
<dbReference type="Pfam" id="PF00353">
    <property type="entry name" value="HemolysinCabind"/>
    <property type="match status" value="4"/>
</dbReference>
<dbReference type="PROSITE" id="PS00330">
    <property type="entry name" value="HEMOLYSIN_CALCIUM"/>
    <property type="match status" value="1"/>
</dbReference>
<sequence>MPVMRPFFIHSTSHFGRKIPAAEEIMATVTYHFPGGLYPSQYNPPLSGVSVNPTFGELVDMSESARSTTTSTDVLYRLDNGLKLKLVGTGFSFSPSGDALGGTITSIEVLLNNGTTLVQTISGPSLSLEDFQNASAGFDNLELEAWLLNRADTINGSAGHDNLSGHFGNDVLNGNGGDDFITGGNGDDTYDGGTGHDILSFQDAYGSPLATNGVSLNTATGTVVDQFGFSETFQNFEEYRGTQFADKMIGSSANETFMGLGGRDTFDGWTGTDLVRYDRDAQFGGTLGVKVDLAAGTAKDGFGREDTLTSIEDVRGTDFDDSIVGNWAANFLRGFAGKDWINGGTGSDTMRGGKGNDTYTVDRPGDIVDENADSGAGIDTIRSNISFNLGNTAAVKGSVENLVLTGTWNVNGAGNGLNNSLSGNSGNNSLNGGAGDDVLNGDLGNDILTGSVGLDTFRFNTALDEATNVDTVTDFIVADDTIQLQGSIFSAISGTGTLTDIQFVANATGAAETAENRIIYDIDTGELFYDSDGNGGGGAVHFATLATNLSITAADFFVV</sequence>
<reference evidence="4" key="2">
    <citation type="journal article" date="2001" name="Science">
        <title>The composite genome of the legume symbiont Sinorhizobium meliloti.</title>
        <authorList>
            <person name="Galibert F."/>
            <person name="Finan T.M."/>
            <person name="Long S.R."/>
            <person name="Puehler A."/>
            <person name="Abola P."/>
            <person name="Ampe F."/>
            <person name="Barloy-Hubler F."/>
            <person name="Barnett M.J."/>
            <person name="Becker A."/>
            <person name="Boistard P."/>
            <person name="Bothe G."/>
            <person name="Boutry M."/>
            <person name="Bowser L."/>
            <person name="Buhrmester J."/>
            <person name="Cadieu E."/>
            <person name="Capela D."/>
            <person name="Chain P."/>
            <person name="Cowie A."/>
            <person name="Davis R.W."/>
            <person name="Dreano S."/>
            <person name="Federspiel N.A."/>
            <person name="Fisher R.F."/>
            <person name="Gloux S."/>
            <person name="Godrie T."/>
            <person name="Goffeau A."/>
            <person name="Golding B."/>
            <person name="Gouzy J."/>
            <person name="Gurjal M."/>
            <person name="Hernandez-Lucas I."/>
            <person name="Hong A."/>
            <person name="Huizar L."/>
            <person name="Hyman R.W."/>
            <person name="Jones T."/>
            <person name="Kahn D."/>
            <person name="Kahn M.L."/>
            <person name="Kalman S."/>
            <person name="Keating D.H."/>
            <person name="Kiss E."/>
            <person name="Komp C."/>
            <person name="Lelaure V."/>
            <person name="Masuy D."/>
            <person name="Palm C."/>
            <person name="Peck M.C."/>
            <person name="Pohl T.M."/>
            <person name="Portetelle D."/>
            <person name="Purnelle B."/>
            <person name="Ramsperger U."/>
            <person name="Surzycki R."/>
            <person name="Thebault P."/>
            <person name="Vandenbol M."/>
            <person name="Vorhoelter F.J."/>
            <person name="Weidner S."/>
            <person name="Wells D.H."/>
            <person name="Wong K."/>
            <person name="Yeh K.-C."/>
            <person name="Batut J."/>
        </authorList>
    </citation>
    <scope>NUCLEOTIDE SEQUENCE [LARGE SCALE GENOMIC DNA]</scope>
    <source>
        <strain evidence="4">1021</strain>
        <plasmid evidence="4">Plasmid pSymB</plasmid>
    </source>
</reference>
<dbReference type="PRINTS" id="PR00313">
    <property type="entry name" value="CABNDNGRPT"/>
</dbReference>
<dbReference type="EnsemblBacteria" id="CAC48972">
    <property type="protein sequence ID" value="CAC48972"/>
    <property type="gene ID" value="SM_b20829"/>
</dbReference>
<geneLocation type="plasmid" evidence="3 4">
    <name>pSymB</name>
</geneLocation>
<reference evidence="3 4" key="1">
    <citation type="journal article" date="2001" name="Proc. Natl. Acad. Sci. U.S.A.">
        <title>The complete sequence of the 1,683-kb pSymB megaplasmid from the N2-fixing endosymbiont Sinorhizobium meliloti.</title>
        <authorList>
            <person name="Finan T.M."/>
            <person name="Weidner S."/>
            <person name="Wong K."/>
            <person name="Buhrmester J."/>
            <person name="Chain P."/>
            <person name="Vorholter F.J."/>
            <person name="Hernandez-Lucas I."/>
            <person name="Becker A."/>
            <person name="Cowie A."/>
            <person name="Gouzy J."/>
            <person name="Golding B."/>
            <person name="Puhler A."/>
        </authorList>
    </citation>
    <scope>NUCLEOTIDE SEQUENCE [LARGE SCALE GENOMIC DNA]</scope>
    <source>
        <strain evidence="3 4">1021</strain>
        <plasmid evidence="4">Plasmid pSymB</plasmid>
    </source>
</reference>
<dbReference type="GO" id="GO:0005576">
    <property type="term" value="C:extracellular region"/>
    <property type="evidence" value="ECO:0007669"/>
    <property type="project" value="UniProtKB-SubCell"/>
</dbReference>
<dbReference type="PANTHER" id="PTHR38340">
    <property type="entry name" value="S-LAYER PROTEIN"/>
    <property type="match status" value="1"/>
</dbReference>
<accession>Q92VX5</accession>
<keyword evidence="2" id="KW-0964">Secreted</keyword>
<protein>
    <submittedName>
        <fullName evidence="3">Secreted calcium-binding protein</fullName>
    </submittedName>
</protein>
<evidence type="ECO:0000313" key="4">
    <source>
        <dbReference type="Proteomes" id="UP000001976"/>
    </source>
</evidence>
<dbReference type="SUPFAM" id="SSF51120">
    <property type="entry name" value="beta-Roll"/>
    <property type="match status" value="3"/>
</dbReference>
<dbReference type="OrthoDB" id="8283528at2"/>
<dbReference type="EMBL" id="AL591985">
    <property type="protein sequence ID" value="CAC48972.1"/>
    <property type="molecule type" value="Genomic_DNA"/>
</dbReference>
<dbReference type="PATRIC" id="fig|266834.11.peg.5505"/>
<dbReference type="Proteomes" id="UP000001976">
    <property type="component" value="Plasmid pSymB"/>
</dbReference>